<proteinExistence type="predicted"/>
<evidence type="ECO:0000313" key="1">
    <source>
        <dbReference type="EMBL" id="MBM6851800.1"/>
    </source>
</evidence>
<gene>
    <name evidence="1" type="ORF">H9X91_10185</name>
</gene>
<dbReference type="EMBL" id="JACSNX010000016">
    <property type="protein sequence ID" value="MBM6851800.1"/>
    <property type="molecule type" value="Genomic_DNA"/>
</dbReference>
<protein>
    <submittedName>
        <fullName evidence="1">Uncharacterized protein</fullName>
    </submittedName>
</protein>
<evidence type="ECO:0000313" key="2">
    <source>
        <dbReference type="Proteomes" id="UP000719500"/>
    </source>
</evidence>
<dbReference type="Proteomes" id="UP000719500">
    <property type="component" value="Unassembled WGS sequence"/>
</dbReference>
<sequence length="86" mass="9303">MDQLEFNTYILARVLAEAGAAIVVGGGDSRQIVEDMVHDRCCRALWEIRKVLDDDSLSDPACFGKIEDILSVLETLGPGGGSRHDA</sequence>
<dbReference type="RefSeq" id="WP_204804805.1">
    <property type="nucleotide sequence ID" value="NZ_JACSNS010000024.1"/>
</dbReference>
<comment type="caution">
    <text evidence="1">The sequence shown here is derived from an EMBL/GenBank/DDBJ whole genome shotgun (WGS) entry which is preliminary data.</text>
</comment>
<organism evidence="1 2">
    <name type="scientific">Oscillibacter valericigenes</name>
    <dbReference type="NCBI Taxonomy" id="351091"/>
    <lineage>
        <taxon>Bacteria</taxon>
        <taxon>Bacillati</taxon>
        <taxon>Bacillota</taxon>
        <taxon>Clostridia</taxon>
        <taxon>Eubacteriales</taxon>
        <taxon>Oscillospiraceae</taxon>
        <taxon>Oscillibacter</taxon>
    </lineage>
</organism>
<accession>A0ABS2FWQ4</accession>
<name>A0ABS2FWQ4_9FIRM</name>
<keyword evidence="2" id="KW-1185">Reference proteome</keyword>
<reference evidence="1 2" key="1">
    <citation type="journal article" date="2021" name="Sci. Rep.">
        <title>The distribution of antibiotic resistance genes in chicken gut microbiota commensals.</title>
        <authorList>
            <person name="Juricova H."/>
            <person name="Matiasovicova J."/>
            <person name="Kubasova T."/>
            <person name="Cejkova D."/>
            <person name="Rychlik I."/>
        </authorList>
    </citation>
    <scope>NUCLEOTIDE SEQUENCE [LARGE SCALE GENOMIC DNA]</scope>
    <source>
        <strain evidence="1 2">An411</strain>
    </source>
</reference>